<dbReference type="SUPFAM" id="SSF56954">
    <property type="entry name" value="Outer membrane efflux proteins (OEP)"/>
    <property type="match status" value="1"/>
</dbReference>
<evidence type="ECO:0000256" key="1">
    <source>
        <dbReference type="ARBA" id="ARBA00007613"/>
    </source>
</evidence>
<evidence type="ECO:0000313" key="2">
    <source>
        <dbReference type="EMBL" id="KPJ64753.1"/>
    </source>
</evidence>
<dbReference type="PANTHER" id="PTHR30203">
    <property type="entry name" value="OUTER MEMBRANE CATION EFFLUX PROTEIN"/>
    <property type="match status" value="1"/>
</dbReference>
<accession>A0A0S7XQH1</accession>
<dbReference type="InterPro" id="IPR003423">
    <property type="entry name" value="OMP_efflux"/>
</dbReference>
<protein>
    <recommendedName>
        <fullName evidence="4">Transporter</fullName>
    </recommendedName>
</protein>
<evidence type="ECO:0008006" key="4">
    <source>
        <dbReference type="Google" id="ProtNLM"/>
    </source>
</evidence>
<dbReference type="EMBL" id="LIZY01000008">
    <property type="protein sequence ID" value="KPJ64753.1"/>
    <property type="molecule type" value="Genomic_DNA"/>
</dbReference>
<dbReference type="AlphaFoldDB" id="A0A0S7XQH1"/>
<dbReference type="Gene3D" id="1.20.1600.10">
    <property type="entry name" value="Outer membrane efflux proteins (OEP)"/>
    <property type="match status" value="1"/>
</dbReference>
<proteinExistence type="inferred from homology"/>
<evidence type="ECO:0000313" key="3">
    <source>
        <dbReference type="Proteomes" id="UP000052020"/>
    </source>
</evidence>
<comment type="similarity">
    <text evidence="1">Belongs to the outer membrane factor (OMF) (TC 1.B.17) family.</text>
</comment>
<name>A0A0S7XQH1_9BACT</name>
<sequence>MRVAEARVRAGTAAEFDQIRAEAQAAQAQEALLRAQNGVRLSRNALNYTLGIPLDTDYQLSTSLAAPREAPALEQMEQRALERRPELVQARAALTAARAQEAIARSGLRPNVMVGAGYRQVLKGSILDVSTPSVTAALAWDLYDAGLTPGRLAQAKSEEQSAALLEEQFTQTIQREVRDALLNLRSAAERVAATQKTVAAAEEAHRIAQVRYDGEVGILLEVIDAQAALTAARNDYNLALYEHHLAATELALAVGEPVEPQPPTAP</sequence>
<dbReference type="InterPro" id="IPR010131">
    <property type="entry name" value="MdtP/NodT-like"/>
</dbReference>
<comment type="caution">
    <text evidence="2">The sequence shown here is derived from an EMBL/GenBank/DDBJ whole genome shotgun (WGS) entry which is preliminary data.</text>
</comment>
<dbReference type="Pfam" id="PF02321">
    <property type="entry name" value="OEP"/>
    <property type="match status" value="1"/>
</dbReference>
<dbReference type="Proteomes" id="UP000052020">
    <property type="component" value="Unassembled WGS sequence"/>
</dbReference>
<organism evidence="2 3">
    <name type="scientific">candidate division KD3-62 bacterium DG_56</name>
    <dbReference type="NCBI Taxonomy" id="1704032"/>
    <lineage>
        <taxon>Bacteria</taxon>
        <taxon>candidate division KD3-62</taxon>
    </lineage>
</organism>
<gene>
    <name evidence="2" type="ORF">AMK68_00615</name>
</gene>
<reference evidence="2 3" key="1">
    <citation type="journal article" date="2015" name="Microbiome">
        <title>Genomic resolution of linkages in carbon, nitrogen, and sulfur cycling among widespread estuary sediment bacteria.</title>
        <authorList>
            <person name="Baker B.J."/>
            <person name="Lazar C.S."/>
            <person name="Teske A.P."/>
            <person name="Dick G.J."/>
        </authorList>
    </citation>
    <scope>NUCLEOTIDE SEQUENCE [LARGE SCALE GENOMIC DNA]</scope>
    <source>
        <strain evidence="2">DG_56</strain>
    </source>
</reference>
<dbReference type="GO" id="GO:0015562">
    <property type="term" value="F:efflux transmembrane transporter activity"/>
    <property type="evidence" value="ECO:0007669"/>
    <property type="project" value="InterPro"/>
</dbReference>